<dbReference type="InterPro" id="IPR011335">
    <property type="entry name" value="Restrct_endonuc-II-like"/>
</dbReference>
<sequence length="198" mass="22177">MLVLRRINPRSWPTYRSLSTVEAGTIYEKLVVSIFNRLGASVDRTGGASDNGVDFYGDWQLPNHCKFQIAGQCKHYEHKRIGPAIIREWEGVMSRQDNCLGMVVTTSGFTPSGTAAALSSAYPIALVTIDSPLKANVDSTDWDKVRGFIWNRAAQPFIGRLMVAKKHFDIQKVDLGDPARFTIQLFWDGKPLDMNTNR</sequence>
<keyword evidence="2" id="KW-0496">Mitochondrion</keyword>
<dbReference type="InterPro" id="IPR018828">
    <property type="entry name" value="RRG7"/>
</dbReference>
<feature type="domain" description="Restriction endonuclease type IV Mrr" evidence="3">
    <location>
        <begin position="27"/>
        <end position="129"/>
    </location>
</feature>
<dbReference type="GO" id="GO:0009307">
    <property type="term" value="P:DNA restriction-modification system"/>
    <property type="evidence" value="ECO:0007669"/>
    <property type="project" value="InterPro"/>
</dbReference>
<protein>
    <recommendedName>
        <fullName evidence="3">Restriction endonuclease type IV Mrr domain-containing protein</fullName>
    </recommendedName>
</protein>
<dbReference type="Pfam" id="PF04471">
    <property type="entry name" value="Mrr_cat"/>
    <property type="match status" value="1"/>
</dbReference>
<comment type="caution">
    <text evidence="4">The sequence shown here is derived from an EMBL/GenBank/DDBJ whole genome shotgun (WGS) entry which is preliminary data.</text>
</comment>
<dbReference type="GO" id="GO:0003677">
    <property type="term" value="F:DNA binding"/>
    <property type="evidence" value="ECO:0007669"/>
    <property type="project" value="InterPro"/>
</dbReference>
<dbReference type="GO" id="GO:0004519">
    <property type="term" value="F:endonuclease activity"/>
    <property type="evidence" value="ECO:0007669"/>
    <property type="project" value="InterPro"/>
</dbReference>
<evidence type="ECO:0000256" key="2">
    <source>
        <dbReference type="ARBA" id="ARBA00023128"/>
    </source>
</evidence>
<keyword evidence="5" id="KW-1185">Reference proteome</keyword>
<organism evidence="4 5">
    <name type="scientific">Coemansia brasiliensis</name>
    <dbReference type="NCBI Taxonomy" id="2650707"/>
    <lineage>
        <taxon>Eukaryota</taxon>
        <taxon>Fungi</taxon>
        <taxon>Fungi incertae sedis</taxon>
        <taxon>Zoopagomycota</taxon>
        <taxon>Kickxellomycotina</taxon>
        <taxon>Kickxellomycetes</taxon>
        <taxon>Kickxellales</taxon>
        <taxon>Kickxellaceae</taxon>
        <taxon>Coemansia</taxon>
    </lineage>
</organism>
<accession>A0A9W8IGL3</accession>
<evidence type="ECO:0000313" key="5">
    <source>
        <dbReference type="Proteomes" id="UP001139887"/>
    </source>
</evidence>
<dbReference type="OrthoDB" id="20734at2759"/>
<dbReference type="PANTHER" id="PTHR28133:SF1">
    <property type="entry name" value="REQUIRED FOR RESPIRATORY GROWTH PROTEIN 7, MITOCHONDRIAL"/>
    <property type="match status" value="1"/>
</dbReference>
<dbReference type="GO" id="GO:0005739">
    <property type="term" value="C:mitochondrion"/>
    <property type="evidence" value="ECO:0007669"/>
    <property type="project" value="UniProtKB-SubCell"/>
</dbReference>
<evidence type="ECO:0000259" key="3">
    <source>
        <dbReference type="Pfam" id="PF04471"/>
    </source>
</evidence>
<dbReference type="GO" id="GO:0006302">
    <property type="term" value="P:double-strand break repair"/>
    <property type="evidence" value="ECO:0007669"/>
    <property type="project" value="UniProtKB-ARBA"/>
</dbReference>
<proteinExistence type="predicted"/>
<dbReference type="PANTHER" id="PTHR28133">
    <property type="entry name" value="REQUIRED FOR RESPIRATORY GROWTH PROTEIN 7, MITOCHONDRIAL"/>
    <property type="match status" value="1"/>
</dbReference>
<comment type="subcellular location">
    <subcellularLocation>
        <location evidence="1">Mitochondrion</location>
    </subcellularLocation>
</comment>
<dbReference type="Proteomes" id="UP001139887">
    <property type="component" value="Unassembled WGS sequence"/>
</dbReference>
<evidence type="ECO:0000313" key="4">
    <source>
        <dbReference type="EMBL" id="KAJ2851757.1"/>
    </source>
</evidence>
<dbReference type="SUPFAM" id="SSF52980">
    <property type="entry name" value="Restriction endonuclease-like"/>
    <property type="match status" value="1"/>
</dbReference>
<dbReference type="EMBL" id="JANBUW010000009">
    <property type="protein sequence ID" value="KAJ2851757.1"/>
    <property type="molecule type" value="Genomic_DNA"/>
</dbReference>
<dbReference type="InterPro" id="IPR011856">
    <property type="entry name" value="tRNA_endonuc-like_dom_sf"/>
</dbReference>
<reference evidence="4" key="1">
    <citation type="submission" date="2022-07" db="EMBL/GenBank/DDBJ databases">
        <title>Phylogenomic reconstructions and comparative analyses of Kickxellomycotina fungi.</title>
        <authorList>
            <person name="Reynolds N.K."/>
            <person name="Stajich J.E."/>
            <person name="Barry K."/>
            <person name="Grigoriev I.V."/>
            <person name="Crous P."/>
            <person name="Smith M.E."/>
        </authorList>
    </citation>
    <scope>NUCLEOTIDE SEQUENCE</scope>
    <source>
        <strain evidence="4">NRRL 1566</strain>
    </source>
</reference>
<dbReference type="Gene3D" id="3.40.1350.10">
    <property type="match status" value="1"/>
</dbReference>
<evidence type="ECO:0000256" key="1">
    <source>
        <dbReference type="ARBA" id="ARBA00004173"/>
    </source>
</evidence>
<dbReference type="InterPro" id="IPR007560">
    <property type="entry name" value="Restrct_endonuc_IV_Mrr"/>
</dbReference>
<dbReference type="AlphaFoldDB" id="A0A9W8IGL3"/>
<name>A0A9W8IGL3_9FUNG</name>
<gene>
    <name evidence="4" type="ORF">IWW36_000902</name>
</gene>